<dbReference type="AlphaFoldDB" id="A0A549SMH6"/>
<dbReference type="Pfam" id="PF05406">
    <property type="entry name" value="WGR"/>
    <property type="match status" value="1"/>
</dbReference>
<reference evidence="2 3" key="1">
    <citation type="submission" date="2019-07" db="EMBL/GenBank/DDBJ databases">
        <title>Ln-dependent methylotrophs.</title>
        <authorList>
            <person name="Tani A."/>
        </authorList>
    </citation>
    <scope>NUCLEOTIDE SEQUENCE [LARGE SCALE GENOMIC DNA]</scope>
    <source>
        <strain evidence="2 3">SM89A</strain>
    </source>
</reference>
<dbReference type="InterPro" id="IPR008893">
    <property type="entry name" value="WGR_domain"/>
</dbReference>
<dbReference type="SUPFAM" id="SSF142921">
    <property type="entry name" value="WGR domain-like"/>
    <property type="match status" value="1"/>
</dbReference>
<dbReference type="CDD" id="cd07996">
    <property type="entry name" value="WGR_MMR_like"/>
    <property type="match status" value="1"/>
</dbReference>
<gene>
    <name evidence="2" type="ORF">FM996_15400</name>
</gene>
<evidence type="ECO:0000313" key="2">
    <source>
        <dbReference type="EMBL" id="TRL30840.1"/>
    </source>
</evidence>
<name>A0A549SMH6_METSR</name>
<organism evidence="2 3">
    <name type="scientific">Methylosinus sporium</name>
    <dbReference type="NCBI Taxonomy" id="428"/>
    <lineage>
        <taxon>Bacteria</taxon>
        <taxon>Pseudomonadati</taxon>
        <taxon>Pseudomonadota</taxon>
        <taxon>Alphaproteobacteria</taxon>
        <taxon>Hyphomicrobiales</taxon>
        <taxon>Methylocystaceae</taxon>
        <taxon>Methylosinus</taxon>
    </lineage>
</organism>
<protein>
    <submittedName>
        <fullName evidence="2">WGR domain-containing protein</fullName>
    </submittedName>
</protein>
<evidence type="ECO:0000313" key="3">
    <source>
        <dbReference type="Proteomes" id="UP000316781"/>
    </source>
</evidence>
<feature type="domain" description="WGR" evidence="1">
    <location>
        <begin position="22"/>
        <end position="81"/>
    </location>
</feature>
<evidence type="ECO:0000259" key="1">
    <source>
        <dbReference type="Pfam" id="PF05406"/>
    </source>
</evidence>
<dbReference type="EMBL" id="VJMF01000064">
    <property type="protein sequence ID" value="TRL30840.1"/>
    <property type="molecule type" value="Genomic_DNA"/>
</dbReference>
<proteinExistence type="predicted"/>
<dbReference type="InterPro" id="IPR036930">
    <property type="entry name" value="WGR_dom_sf"/>
</dbReference>
<comment type="caution">
    <text evidence="2">The sequence shown here is derived from an EMBL/GenBank/DDBJ whole genome shotgun (WGS) entry which is preliminary data.</text>
</comment>
<accession>A0A549SMH6</accession>
<dbReference type="InterPro" id="IPR049809">
    <property type="entry name" value="YehF/YfeS-like_WGR"/>
</dbReference>
<dbReference type="Proteomes" id="UP000316781">
    <property type="component" value="Unassembled WGS sequence"/>
</dbReference>
<sequence length="130" mass="14627">MRMRSGRAWRAGMAAMDEIAILLQGRNAEANRHRAWRVEAGRDLFGKWMVRVSFGRIGCRGRTFAREFASEDEACAYVRDGLRRRKGAVRRCGVEYRVIDASPAALPLLATLRISSDPMKLEAAGPRFEA</sequence>